<comment type="subcellular location">
    <subcellularLocation>
        <location evidence="1">Secreted</location>
    </subcellularLocation>
</comment>
<gene>
    <name evidence="7" type="ORF">ACFFGG_01540</name>
</gene>
<feature type="region of interest" description="Disordered" evidence="4">
    <location>
        <begin position="503"/>
        <end position="529"/>
    </location>
</feature>
<accession>A0ABV6PMZ8</accession>
<dbReference type="InterPro" id="IPR050708">
    <property type="entry name" value="T6SS_VgrG/RHS"/>
</dbReference>
<keyword evidence="3" id="KW-0964">Secreted</keyword>
<proteinExistence type="inferred from homology"/>
<dbReference type="InterPro" id="IPR006531">
    <property type="entry name" value="Gp5/Vgr_OB"/>
</dbReference>
<dbReference type="InterPro" id="IPR054030">
    <property type="entry name" value="Gp5_Vgr_C"/>
</dbReference>
<name>A0ABV6PMZ8_9BURK</name>
<feature type="domain" description="Gp5/Type VI secretion system Vgr protein OB-fold" evidence="5">
    <location>
        <begin position="431"/>
        <end position="498"/>
    </location>
</feature>
<dbReference type="NCBIfam" id="TIGR03361">
    <property type="entry name" value="VI_Rhs_Vgr"/>
    <property type="match status" value="2"/>
</dbReference>
<evidence type="ECO:0000256" key="3">
    <source>
        <dbReference type="ARBA" id="ARBA00022525"/>
    </source>
</evidence>
<feature type="domain" description="Gp5/Type VI secretion system Vgr C-terminal trimerisation" evidence="6">
    <location>
        <begin position="512"/>
        <end position="625"/>
    </location>
</feature>
<feature type="compositionally biased region" description="Polar residues" evidence="4">
    <location>
        <begin position="508"/>
        <end position="528"/>
    </location>
</feature>
<protein>
    <submittedName>
        <fullName evidence="7">Type VI secretion system Vgr family protein</fullName>
    </submittedName>
</protein>
<dbReference type="InterPro" id="IPR017847">
    <property type="entry name" value="T6SS_RhsGE_Vgr_subset"/>
</dbReference>
<dbReference type="EMBL" id="JBHLTN010000002">
    <property type="protein sequence ID" value="MFC0591228.1"/>
    <property type="molecule type" value="Genomic_DNA"/>
</dbReference>
<evidence type="ECO:0000256" key="2">
    <source>
        <dbReference type="ARBA" id="ARBA00005558"/>
    </source>
</evidence>
<evidence type="ECO:0000259" key="5">
    <source>
        <dbReference type="Pfam" id="PF04717"/>
    </source>
</evidence>
<dbReference type="Pfam" id="PF05954">
    <property type="entry name" value="Phage_GPD"/>
    <property type="match status" value="1"/>
</dbReference>
<evidence type="ECO:0000259" key="6">
    <source>
        <dbReference type="Pfam" id="PF22178"/>
    </source>
</evidence>
<organism evidence="7 8">
    <name type="scientific">Ottowia pentelensis</name>
    <dbReference type="NCBI Taxonomy" id="511108"/>
    <lineage>
        <taxon>Bacteria</taxon>
        <taxon>Pseudomonadati</taxon>
        <taxon>Pseudomonadota</taxon>
        <taxon>Betaproteobacteria</taxon>
        <taxon>Burkholderiales</taxon>
        <taxon>Comamonadaceae</taxon>
        <taxon>Ottowia</taxon>
    </lineage>
</organism>
<dbReference type="Gene3D" id="3.55.50.10">
    <property type="entry name" value="Baseplate protein-like domains"/>
    <property type="match status" value="1"/>
</dbReference>
<comment type="caution">
    <text evidence="7">The sequence shown here is derived from an EMBL/GenBank/DDBJ whole genome shotgun (WGS) entry which is preliminary data.</text>
</comment>
<dbReference type="Gene3D" id="2.40.50.230">
    <property type="entry name" value="Gp5 N-terminal domain"/>
    <property type="match status" value="1"/>
</dbReference>
<dbReference type="SUPFAM" id="SSF69255">
    <property type="entry name" value="gp5 N-terminal domain-like"/>
    <property type="match status" value="1"/>
</dbReference>
<keyword evidence="8" id="KW-1185">Reference proteome</keyword>
<evidence type="ECO:0000256" key="4">
    <source>
        <dbReference type="SAM" id="MobiDB-lite"/>
    </source>
</evidence>
<dbReference type="NCBIfam" id="TIGR01646">
    <property type="entry name" value="vgr_GE"/>
    <property type="match status" value="2"/>
</dbReference>
<dbReference type="SUPFAM" id="SSF69279">
    <property type="entry name" value="Phage tail proteins"/>
    <property type="match status" value="2"/>
</dbReference>
<comment type="similarity">
    <text evidence="2">Belongs to the VgrG protein family.</text>
</comment>
<reference evidence="7 8" key="1">
    <citation type="submission" date="2024-09" db="EMBL/GenBank/DDBJ databases">
        <authorList>
            <person name="Sun Q."/>
            <person name="Mori K."/>
        </authorList>
    </citation>
    <scope>NUCLEOTIDE SEQUENCE [LARGE SCALE GENOMIC DNA]</scope>
    <source>
        <strain evidence="7 8">NCAIM B.02336</strain>
    </source>
</reference>
<dbReference type="Proteomes" id="UP001589834">
    <property type="component" value="Unassembled WGS sequence"/>
</dbReference>
<dbReference type="InterPro" id="IPR037026">
    <property type="entry name" value="Vgr_OB-fold_dom_sf"/>
</dbReference>
<dbReference type="Gene3D" id="4.10.220.110">
    <property type="match status" value="1"/>
</dbReference>
<evidence type="ECO:0000313" key="8">
    <source>
        <dbReference type="Proteomes" id="UP001589834"/>
    </source>
</evidence>
<dbReference type="PANTHER" id="PTHR32305:SF15">
    <property type="entry name" value="PROTEIN RHSA-RELATED"/>
    <property type="match status" value="1"/>
</dbReference>
<sequence>MADELFKIKGDAPAAPDFKFWSLLGHESLSRASCYELTVLSEKKTIVPKDVLGYAFDVVVKFQDAGQGWHERHCQGHAVRFQRLRQVGRYYEYRISLRSWFWLLTKRRNSRILQDMAALQVFDAVFEDSPIKRFKKTNPESFTDTHKEHRYCVQFEESDHDFISRLMEEEGIYYWFDAHDSPGTMHLADTSSVAHQPLPVEAVLEYQSTDRGEVRFNQISAWIAGKRFETGKWAATDSNFKHIRDDLTAKIDVADQHELADFEEFEFPGDYFNTGDGDTIARRRGDEVQARRERHWAITRWPDVAAGSTFKYKGDPDDSRNDEYLIGSCTFVISHPGYEGAGDGSAAPPRAVFDEMLAGDAFGHGSLDALRDIVDGTLLPAAGERGVRLFVLGVQPKSVPYKPPRLTPSKRMPGPQSAIVVGPKGEELHVDQFGRVKVHFHWDRYDESDQKSTCWVRVSQPWAGQGWGGYFAPRIGHEVIVDFLNGDPDRPIIMGRVYNDDQPIPYESPTQSGFKTRSTPKGGTSNFNEFRFEDKKGSEQVYLHAEKNYDIEVELDETHHVTHDRSKRVDNNETTKIGVDRTETVGNNESITIGANRTEMVGANEDITIALSRTESVGATESVTIGVARTHSIGATDTLSVGAARTETIGAAFTQSVGGTATQTVGAAFTQSVGGAISVTSGGPTTFTAAGGFTVIAPGGVKIIDFSLGQIGGQNTILYGFQFNGTAVNTEANAVKVETTGFGSCAVGFKKEAVVAEVCNGTLKVQQLAALEALSNATSIEMDTLKLLL</sequence>
<dbReference type="SUPFAM" id="SSF69349">
    <property type="entry name" value="Phage fibre proteins"/>
    <property type="match status" value="1"/>
</dbReference>
<dbReference type="InterPro" id="IPR006533">
    <property type="entry name" value="T6SS_Vgr_RhsGE"/>
</dbReference>
<dbReference type="Pfam" id="PF22178">
    <property type="entry name" value="Gp5_trimer_C"/>
    <property type="match status" value="1"/>
</dbReference>
<dbReference type="Pfam" id="PF04717">
    <property type="entry name" value="Phage_base_V"/>
    <property type="match status" value="1"/>
</dbReference>
<evidence type="ECO:0000313" key="7">
    <source>
        <dbReference type="EMBL" id="MFC0591228.1"/>
    </source>
</evidence>
<dbReference type="PANTHER" id="PTHR32305">
    <property type="match status" value="1"/>
</dbReference>
<evidence type="ECO:0000256" key="1">
    <source>
        <dbReference type="ARBA" id="ARBA00004613"/>
    </source>
</evidence>
<dbReference type="Gene3D" id="2.30.110.50">
    <property type="match status" value="1"/>
</dbReference>
<dbReference type="RefSeq" id="WP_377478939.1">
    <property type="nucleotide sequence ID" value="NZ_JBHLTN010000002.1"/>
</dbReference>